<keyword evidence="4" id="KW-1185">Reference proteome</keyword>
<keyword evidence="2" id="KW-1133">Transmembrane helix</keyword>
<dbReference type="PANTHER" id="PTHR21523:SF37">
    <property type="entry name" value="MLT-TEN (MLT-10) RELATED"/>
    <property type="match status" value="1"/>
</dbReference>
<comment type="caution">
    <text evidence="3">The sequence shown here is derived from an EMBL/GenBank/DDBJ whole genome shotgun (WGS) entry which is preliminary data.</text>
</comment>
<protein>
    <submittedName>
        <fullName evidence="3">Uncharacterized protein</fullName>
    </submittedName>
</protein>
<dbReference type="PANTHER" id="PTHR21523">
    <property type="match status" value="1"/>
</dbReference>
<feature type="compositionally biased region" description="Basic and acidic residues" evidence="1">
    <location>
        <begin position="798"/>
        <end position="812"/>
    </location>
</feature>
<evidence type="ECO:0000256" key="2">
    <source>
        <dbReference type="SAM" id="Phobius"/>
    </source>
</evidence>
<reference evidence="3" key="1">
    <citation type="submission" date="2023-06" db="EMBL/GenBank/DDBJ databases">
        <authorList>
            <person name="Delattre M."/>
        </authorList>
    </citation>
    <scope>NUCLEOTIDE SEQUENCE</scope>
    <source>
        <strain evidence="3">AF72</strain>
    </source>
</reference>
<evidence type="ECO:0000256" key="1">
    <source>
        <dbReference type="SAM" id="MobiDB-lite"/>
    </source>
</evidence>
<dbReference type="Proteomes" id="UP001177023">
    <property type="component" value="Unassembled WGS sequence"/>
</dbReference>
<dbReference type="InterPro" id="IPR006954">
    <property type="entry name" value="Mlt-10-like"/>
</dbReference>
<organism evidence="3 4">
    <name type="scientific">Mesorhabditis spiculigera</name>
    <dbReference type="NCBI Taxonomy" id="96644"/>
    <lineage>
        <taxon>Eukaryota</taxon>
        <taxon>Metazoa</taxon>
        <taxon>Ecdysozoa</taxon>
        <taxon>Nematoda</taxon>
        <taxon>Chromadorea</taxon>
        <taxon>Rhabditida</taxon>
        <taxon>Rhabditina</taxon>
        <taxon>Rhabditomorpha</taxon>
        <taxon>Rhabditoidea</taxon>
        <taxon>Rhabditidae</taxon>
        <taxon>Mesorhabditinae</taxon>
        <taxon>Mesorhabditis</taxon>
    </lineage>
</organism>
<sequence length="1072" mass="119730">MGAPSSFAVKSKKKNLLSKIYTIKRNNLKTRKIAARYRKIRRGFPRRHQKKYYRHRKFWKDNMSLRRVKRYVQPVGNILSKITEILKIAKKKPLQEKSWQEQVAEIRSAGVRLKQKQQKREKFNKRLNYLHEMIGEMQNEVMQPLELMGLLDEESAKQFEASQIDDVVPGTSDYGGRYKDLPFGTTERPGDFHDSEMLASPVRLVRDGIKLLMSMAGKDTTQFDRQNLKLFSPKLLELSPDEKRDEVAVFSPKLFSMHNQSSDPIERALSVQNLLSTAKYNQHQKLLDFILEASGVSDVIGTMANMEKIEDTKEFGRLDPRALGNPALAEELHEDEIIAKGVDMDSLINAVDDTKQFKIPGENGSEIHISKAEIRRFYGELEVKKVILFEILHHSFTKKQMEDFQDRGRSTLTSNQRRLLYGHGSPYQNIEALEAMDRVEEHEVEKFLERTVHDLAIDGRKMTVRHGKMAIENGTKSDVAEEVAKESGTFLVCAELADDGCKTHDVSLTFLKLLPPHRPCSVCKRWGIALTPFVFTPVVGLPAAASQPFILSPIIFSPLILSPSVFGASVLSPFIFTPLILSPKALGPIILSPALFDPLIISPLVLSPISKVGKLLNKVSHLIKLAKNKPVKDRSWEETVAEIKEIGARLKAKQGKREKLNKQLNYLHDVISQMQSDVVRPLETMGLLEEGQASELMRFPTSNFAKSPDDIPAPGNGNDKTEGSEFLASPVKLVRRGIKLAMTLAGRDTRNFEHQNLKLFSPKLFELSPDHDKEEAVEKLEDTELSARLDSRVLGDPTMTEKFRDGKEKPVEAPEEDGLEEILAKGLDLDSMIEAVDDQKVFRLPGENGTEIQMEDFSANGRTILTKNQQRLLYGPGSPYKNEQALEAMSKMGREEMKQLVERTVRDLAVDGRKMVLRDGLMSIETGQFENSATVLSPFIFTPFIVSPKILGPVILSPSVFTPIILSPLVMNPIVLTAGCGLPIILSPFVMTPFILSPQVMTPVILSPICLSPIIGTPMSLTPLILSPFVLSPIILSPSYVGGLVLSPSALSPGILSNGAIFTSVLSPSVLS</sequence>
<feature type="transmembrane region" description="Helical" evidence="2">
    <location>
        <begin position="976"/>
        <end position="996"/>
    </location>
</feature>
<feature type="transmembrane region" description="Helical" evidence="2">
    <location>
        <begin position="1050"/>
        <end position="1071"/>
    </location>
</feature>
<dbReference type="Pfam" id="PF04870">
    <property type="entry name" value="Moulting_cycle"/>
    <property type="match status" value="4"/>
</dbReference>
<dbReference type="AlphaFoldDB" id="A0AA36FRS4"/>
<gene>
    <name evidence="3" type="ORF">MSPICULIGERA_LOCUS3674</name>
</gene>
<feature type="transmembrane region" description="Helical" evidence="2">
    <location>
        <begin position="1008"/>
        <end position="1030"/>
    </location>
</feature>
<keyword evidence="2" id="KW-0472">Membrane</keyword>
<dbReference type="EMBL" id="CATQJA010000948">
    <property type="protein sequence ID" value="CAJ0565012.1"/>
    <property type="molecule type" value="Genomic_DNA"/>
</dbReference>
<proteinExistence type="predicted"/>
<keyword evidence="2" id="KW-0812">Transmembrane</keyword>
<evidence type="ECO:0000313" key="3">
    <source>
        <dbReference type="EMBL" id="CAJ0565012.1"/>
    </source>
</evidence>
<accession>A0AA36FRS4</accession>
<evidence type="ECO:0000313" key="4">
    <source>
        <dbReference type="Proteomes" id="UP001177023"/>
    </source>
</evidence>
<feature type="region of interest" description="Disordered" evidence="1">
    <location>
        <begin position="798"/>
        <end position="817"/>
    </location>
</feature>
<name>A0AA36FRS4_9BILA</name>
<feature type="non-terminal residue" evidence="3">
    <location>
        <position position="1072"/>
    </location>
</feature>